<evidence type="ECO:0000256" key="1">
    <source>
        <dbReference type="SAM" id="MobiDB-lite"/>
    </source>
</evidence>
<protein>
    <submittedName>
        <fullName evidence="2">Uncharacterized protein</fullName>
    </submittedName>
</protein>
<sequence length="75" mass="9154">MNQILRNGRTDNKDKEKRKNETRSKEYLFFPTTFFYNIVKSRNKKRKDQEKRKKSKLKIKRINSFTQGKVKKDVA</sequence>
<accession>X1FGG4</accession>
<feature type="compositionally biased region" description="Basic residues" evidence="1">
    <location>
        <begin position="42"/>
        <end position="61"/>
    </location>
</feature>
<organism evidence="2">
    <name type="scientific">marine sediment metagenome</name>
    <dbReference type="NCBI Taxonomy" id="412755"/>
    <lineage>
        <taxon>unclassified sequences</taxon>
        <taxon>metagenomes</taxon>
        <taxon>ecological metagenomes</taxon>
    </lineage>
</organism>
<comment type="caution">
    <text evidence="2">The sequence shown here is derived from an EMBL/GenBank/DDBJ whole genome shotgun (WGS) entry which is preliminary data.</text>
</comment>
<gene>
    <name evidence="2" type="ORF">S03H2_08817</name>
</gene>
<dbReference type="AlphaFoldDB" id="X1FGG4"/>
<reference evidence="2" key="1">
    <citation type="journal article" date="2014" name="Front. Microbiol.">
        <title>High frequency of phylogenetically diverse reductive dehalogenase-homologous genes in deep subseafloor sedimentary metagenomes.</title>
        <authorList>
            <person name="Kawai M."/>
            <person name="Futagami T."/>
            <person name="Toyoda A."/>
            <person name="Takaki Y."/>
            <person name="Nishi S."/>
            <person name="Hori S."/>
            <person name="Arai W."/>
            <person name="Tsubouchi T."/>
            <person name="Morono Y."/>
            <person name="Uchiyama I."/>
            <person name="Ito T."/>
            <person name="Fujiyama A."/>
            <person name="Inagaki F."/>
            <person name="Takami H."/>
        </authorList>
    </citation>
    <scope>NUCLEOTIDE SEQUENCE</scope>
    <source>
        <strain evidence="2">Expedition CK06-06</strain>
    </source>
</reference>
<feature type="compositionally biased region" description="Basic and acidic residues" evidence="1">
    <location>
        <begin position="8"/>
        <end position="23"/>
    </location>
</feature>
<name>X1FGG4_9ZZZZ</name>
<evidence type="ECO:0000313" key="2">
    <source>
        <dbReference type="EMBL" id="GAH19893.1"/>
    </source>
</evidence>
<proteinExistence type="predicted"/>
<feature type="region of interest" description="Disordered" evidence="1">
    <location>
        <begin position="42"/>
        <end position="75"/>
    </location>
</feature>
<dbReference type="EMBL" id="BARU01004358">
    <property type="protein sequence ID" value="GAH19893.1"/>
    <property type="molecule type" value="Genomic_DNA"/>
</dbReference>
<feature type="region of interest" description="Disordered" evidence="1">
    <location>
        <begin position="1"/>
        <end position="23"/>
    </location>
</feature>